<gene>
    <name evidence="1" type="ORF">GKO32_29945</name>
</gene>
<dbReference type="AlphaFoldDB" id="A0A6N7YYK2"/>
<dbReference type="Proteomes" id="UP000440096">
    <property type="component" value="Unassembled WGS sequence"/>
</dbReference>
<reference evidence="1 2" key="1">
    <citation type="submission" date="2019-11" db="EMBL/GenBank/DDBJ databases">
        <title>Draft genome of Amycolatopsis RM579.</title>
        <authorList>
            <person name="Duangmal K."/>
            <person name="Mingma R."/>
        </authorList>
    </citation>
    <scope>NUCLEOTIDE SEQUENCE [LARGE SCALE GENOMIC DNA]</scope>
    <source>
        <strain evidence="1 2">RM579</strain>
    </source>
</reference>
<keyword evidence="2" id="KW-1185">Reference proteome</keyword>
<sequence>MEDIPTTETMANGHAYQPAGVYGSGTFSAIYHRAYDWGLPDYQAKAMAAIACEMFGDAANVAENCIQQVKGEFDYGERGRYWCEYYGSLPWIPSLKSWV</sequence>
<protein>
    <submittedName>
        <fullName evidence="1">Uncharacterized protein</fullName>
    </submittedName>
</protein>
<proteinExistence type="predicted"/>
<organism evidence="1 2">
    <name type="scientific">Amycolatopsis pithecellobii</name>
    <dbReference type="NCBI Taxonomy" id="664692"/>
    <lineage>
        <taxon>Bacteria</taxon>
        <taxon>Bacillati</taxon>
        <taxon>Actinomycetota</taxon>
        <taxon>Actinomycetes</taxon>
        <taxon>Pseudonocardiales</taxon>
        <taxon>Pseudonocardiaceae</taxon>
        <taxon>Amycolatopsis</taxon>
    </lineage>
</organism>
<dbReference type="EMBL" id="WMBA01000061">
    <property type="protein sequence ID" value="MTD58167.1"/>
    <property type="molecule type" value="Genomic_DNA"/>
</dbReference>
<evidence type="ECO:0000313" key="1">
    <source>
        <dbReference type="EMBL" id="MTD58167.1"/>
    </source>
</evidence>
<dbReference type="RefSeq" id="WP_154760264.1">
    <property type="nucleotide sequence ID" value="NZ_WMBA01000061.1"/>
</dbReference>
<comment type="caution">
    <text evidence="1">The sequence shown here is derived from an EMBL/GenBank/DDBJ whole genome shotgun (WGS) entry which is preliminary data.</text>
</comment>
<evidence type="ECO:0000313" key="2">
    <source>
        <dbReference type="Proteomes" id="UP000440096"/>
    </source>
</evidence>
<accession>A0A6N7YYK2</accession>
<name>A0A6N7YYK2_9PSEU</name>